<dbReference type="Proteomes" id="UP000007014">
    <property type="component" value="Chromosome 6"/>
</dbReference>
<dbReference type="Gramene" id="CMF063CT">
    <property type="protein sequence ID" value="CMF063CT"/>
    <property type="gene ID" value="CMF063C"/>
</dbReference>
<keyword evidence="2" id="KW-1133">Transmembrane helix</keyword>
<name>M1V4K0_CYAM1</name>
<keyword evidence="2" id="KW-0472">Membrane</keyword>
<feature type="region of interest" description="Disordered" evidence="1">
    <location>
        <begin position="1"/>
        <end position="37"/>
    </location>
</feature>
<feature type="transmembrane region" description="Helical" evidence="2">
    <location>
        <begin position="46"/>
        <end position="66"/>
    </location>
</feature>
<evidence type="ECO:0000256" key="2">
    <source>
        <dbReference type="SAM" id="Phobius"/>
    </source>
</evidence>
<dbReference type="RefSeq" id="XP_005535731.1">
    <property type="nucleotide sequence ID" value="XM_005535674.1"/>
</dbReference>
<reference evidence="3 4" key="1">
    <citation type="journal article" date="2004" name="Nature">
        <title>Genome sequence of the ultrasmall unicellular red alga Cyanidioschyzon merolae 10D.</title>
        <authorList>
            <person name="Matsuzaki M."/>
            <person name="Misumi O."/>
            <person name="Shin-i T."/>
            <person name="Maruyama S."/>
            <person name="Takahara M."/>
            <person name="Miyagishima S."/>
            <person name="Mori T."/>
            <person name="Nishida K."/>
            <person name="Yagisawa F."/>
            <person name="Nishida K."/>
            <person name="Yoshida Y."/>
            <person name="Nishimura Y."/>
            <person name="Nakao S."/>
            <person name="Kobayashi T."/>
            <person name="Momoyama Y."/>
            <person name="Higashiyama T."/>
            <person name="Minoda A."/>
            <person name="Sano M."/>
            <person name="Nomoto H."/>
            <person name="Oishi K."/>
            <person name="Hayashi H."/>
            <person name="Ohta F."/>
            <person name="Nishizaka S."/>
            <person name="Haga S."/>
            <person name="Miura S."/>
            <person name="Morishita T."/>
            <person name="Kabeya Y."/>
            <person name="Terasawa K."/>
            <person name="Suzuki Y."/>
            <person name="Ishii Y."/>
            <person name="Asakawa S."/>
            <person name="Takano H."/>
            <person name="Ohta N."/>
            <person name="Kuroiwa H."/>
            <person name="Tanaka K."/>
            <person name="Shimizu N."/>
            <person name="Sugano S."/>
            <person name="Sato N."/>
            <person name="Nozaki H."/>
            <person name="Ogasawara N."/>
            <person name="Kohara Y."/>
            <person name="Kuroiwa T."/>
        </authorList>
    </citation>
    <scope>NUCLEOTIDE SEQUENCE [LARGE SCALE GENOMIC DNA]</scope>
    <source>
        <strain evidence="3 4">10D</strain>
    </source>
</reference>
<protein>
    <submittedName>
        <fullName evidence="3">Uncharacterized protein</fullName>
    </submittedName>
</protein>
<dbReference type="AlphaFoldDB" id="M1V4K0"/>
<proteinExistence type="predicted"/>
<keyword evidence="2" id="KW-0812">Transmembrane</keyword>
<accession>M1V4K0</accession>
<evidence type="ECO:0000256" key="1">
    <source>
        <dbReference type="SAM" id="MobiDB-lite"/>
    </source>
</evidence>
<dbReference type="OrthoDB" id="10565756at2759"/>
<gene>
    <name evidence="3" type="ORF">CYME_CMF063C</name>
</gene>
<dbReference type="KEGG" id="cme:CYME_CMF063C"/>
<organism evidence="3 4">
    <name type="scientific">Cyanidioschyzon merolae (strain NIES-3377 / 10D)</name>
    <name type="common">Unicellular red alga</name>
    <dbReference type="NCBI Taxonomy" id="280699"/>
    <lineage>
        <taxon>Eukaryota</taxon>
        <taxon>Rhodophyta</taxon>
        <taxon>Bangiophyceae</taxon>
        <taxon>Cyanidiales</taxon>
        <taxon>Cyanidiaceae</taxon>
        <taxon>Cyanidioschyzon</taxon>
    </lineage>
</organism>
<feature type="region of interest" description="Disordered" evidence="1">
    <location>
        <begin position="235"/>
        <end position="259"/>
    </location>
</feature>
<reference evidence="3 4" key="2">
    <citation type="journal article" date="2007" name="BMC Biol.">
        <title>A 100%-complete sequence reveals unusually simple genomic features in the hot-spring red alga Cyanidioschyzon merolae.</title>
        <authorList>
            <person name="Nozaki H."/>
            <person name="Takano H."/>
            <person name="Misumi O."/>
            <person name="Terasawa K."/>
            <person name="Matsuzaki M."/>
            <person name="Maruyama S."/>
            <person name="Nishida K."/>
            <person name="Yagisawa F."/>
            <person name="Yoshida Y."/>
            <person name="Fujiwara T."/>
            <person name="Takio S."/>
            <person name="Tamura K."/>
            <person name="Chung S.J."/>
            <person name="Nakamura S."/>
            <person name="Kuroiwa H."/>
            <person name="Tanaka K."/>
            <person name="Sato N."/>
            <person name="Kuroiwa T."/>
        </authorList>
    </citation>
    <scope>NUCLEOTIDE SEQUENCE [LARGE SCALE GENOMIC DNA]</scope>
    <source>
        <strain evidence="3 4">10D</strain>
    </source>
</reference>
<sequence>MPGSEARNLAGPPHSSGPETQVPVGAPANEDSPERHQEPVLNATQAAGISFGVFATTTLTSGYLVYRLRRRELASSPESSSGLQPLPKTVDAWTERGTLVGDTAAVQAAAVRTASLALLSGTLLCASFGYIGWRLLLWYTGTNDLENFATALKQPNSMPKRLRRSLEEGSLGRSLRNWYASMTTETFEDAGRSGIRSIEPAATGAVDTGTMTWLQRVANRARRSGLILWFQKRMHGPSTEANGHSRPPRETSPSNPTSP</sequence>
<dbReference type="HOGENOM" id="CLU_1075010_0_0_1"/>
<dbReference type="GeneID" id="16992949"/>
<evidence type="ECO:0000313" key="4">
    <source>
        <dbReference type="Proteomes" id="UP000007014"/>
    </source>
</evidence>
<dbReference type="EMBL" id="AP006488">
    <property type="protein sequence ID" value="BAM79445.1"/>
    <property type="molecule type" value="Genomic_DNA"/>
</dbReference>
<keyword evidence="4" id="KW-1185">Reference proteome</keyword>
<evidence type="ECO:0000313" key="3">
    <source>
        <dbReference type="EMBL" id="BAM79445.1"/>
    </source>
</evidence>